<keyword evidence="1" id="KW-0812">Transmembrane</keyword>
<dbReference type="Proteomes" id="UP000076510">
    <property type="component" value="Unassembled WGS sequence"/>
</dbReference>
<dbReference type="EMBL" id="LQQY01000002">
    <property type="protein sequence ID" value="KZE53410.1"/>
    <property type="molecule type" value="Genomic_DNA"/>
</dbReference>
<sequence>MPTWILIHGSLMVFWFIFWALMYYFKLWRIGFPFNKSTAFRAVFLYLFPISWLASSVILGTVISVLLDNNLWNVLLAIILPLLVLIAYSLNIFVSRYLFFRSEASNESAVNKTKEDMMKWTKQFPFIKEDNFSIQLYISNNKPIAKMYLYELGSKEMEIVKKKEKELPEHTSLYFLKKNFSF</sequence>
<evidence type="ECO:0008006" key="4">
    <source>
        <dbReference type="Google" id="ProtNLM"/>
    </source>
</evidence>
<reference evidence="3" key="1">
    <citation type="submission" date="2016-01" db="EMBL/GenBank/DDBJ databases">
        <title>Whole genome sequencing of Bhargavaea cecembensis T14.</title>
        <authorList>
            <person name="Hong K.W."/>
        </authorList>
    </citation>
    <scope>NUCLEOTIDE SEQUENCE [LARGE SCALE GENOMIC DNA]</scope>
    <source>
        <strain evidence="3">M19</strain>
    </source>
</reference>
<evidence type="ECO:0000256" key="1">
    <source>
        <dbReference type="SAM" id="Phobius"/>
    </source>
</evidence>
<protein>
    <recommendedName>
        <fullName evidence="4">Transmembrane protein</fullName>
    </recommendedName>
</protein>
<feature type="transmembrane region" description="Helical" evidence="1">
    <location>
        <begin position="6"/>
        <end position="25"/>
    </location>
</feature>
<keyword evidence="1" id="KW-1133">Transmembrane helix</keyword>
<feature type="transmembrane region" description="Helical" evidence="1">
    <location>
        <begin position="45"/>
        <end position="66"/>
    </location>
</feature>
<dbReference type="AlphaFoldDB" id="A0A163MUH1"/>
<feature type="transmembrane region" description="Helical" evidence="1">
    <location>
        <begin position="72"/>
        <end position="94"/>
    </location>
</feature>
<keyword evidence="1" id="KW-0472">Membrane</keyword>
<name>A0A163MUH1_9BACI</name>
<dbReference type="OrthoDB" id="2990705at2"/>
<evidence type="ECO:0000313" key="2">
    <source>
        <dbReference type="EMBL" id="KZE53410.1"/>
    </source>
</evidence>
<organism evidence="2 3">
    <name type="scientific">Rossellomorea marisflavi</name>
    <dbReference type="NCBI Taxonomy" id="189381"/>
    <lineage>
        <taxon>Bacteria</taxon>
        <taxon>Bacillati</taxon>
        <taxon>Bacillota</taxon>
        <taxon>Bacilli</taxon>
        <taxon>Bacillales</taxon>
        <taxon>Bacillaceae</taxon>
        <taxon>Rossellomorea</taxon>
    </lineage>
</organism>
<accession>A0A163MUH1</accession>
<evidence type="ECO:0000313" key="3">
    <source>
        <dbReference type="Proteomes" id="UP000076510"/>
    </source>
</evidence>
<dbReference type="RefSeq" id="WP_063190521.1">
    <property type="nucleotide sequence ID" value="NZ_LQQY01000002.1"/>
</dbReference>
<comment type="caution">
    <text evidence="2">The sequence shown here is derived from an EMBL/GenBank/DDBJ whole genome shotgun (WGS) entry which is preliminary data.</text>
</comment>
<proteinExistence type="predicted"/>
<gene>
    <name evidence="2" type="ORF">AV649_11660</name>
</gene>